<dbReference type="Proteomes" id="UP000562045">
    <property type="component" value="Unassembled WGS sequence"/>
</dbReference>
<gene>
    <name evidence="1" type="ORF">BJ993_002408</name>
</gene>
<dbReference type="EMBL" id="JACBZM010000001">
    <property type="protein sequence ID" value="NYI45328.1"/>
    <property type="molecule type" value="Genomic_DNA"/>
</dbReference>
<dbReference type="RefSeq" id="WP_257026867.1">
    <property type="nucleotide sequence ID" value="NZ_CP022295.1"/>
</dbReference>
<evidence type="ECO:0000313" key="1">
    <source>
        <dbReference type="EMBL" id="NYI45328.1"/>
    </source>
</evidence>
<protein>
    <submittedName>
        <fullName evidence="1">Uncharacterized protein</fullName>
    </submittedName>
</protein>
<dbReference type="AlphaFoldDB" id="A0A7Z0CNM1"/>
<proteinExistence type="predicted"/>
<organism evidence="1 2">
    <name type="scientific">Nocardioides aromaticivorans</name>
    <dbReference type="NCBI Taxonomy" id="200618"/>
    <lineage>
        <taxon>Bacteria</taxon>
        <taxon>Bacillati</taxon>
        <taxon>Actinomycetota</taxon>
        <taxon>Actinomycetes</taxon>
        <taxon>Propionibacteriales</taxon>
        <taxon>Nocardioidaceae</taxon>
        <taxon>Nocardioides</taxon>
    </lineage>
</organism>
<evidence type="ECO:0000313" key="2">
    <source>
        <dbReference type="Proteomes" id="UP000562045"/>
    </source>
</evidence>
<comment type="caution">
    <text evidence="1">The sequence shown here is derived from an EMBL/GenBank/DDBJ whole genome shotgun (WGS) entry which is preliminary data.</text>
</comment>
<reference evidence="1 2" key="1">
    <citation type="submission" date="2020-07" db="EMBL/GenBank/DDBJ databases">
        <title>Sequencing the genomes of 1000 actinobacteria strains.</title>
        <authorList>
            <person name="Klenk H.-P."/>
        </authorList>
    </citation>
    <scope>NUCLEOTIDE SEQUENCE [LARGE SCALE GENOMIC DNA]</scope>
    <source>
        <strain evidence="1 2">DSM 15131</strain>
    </source>
</reference>
<accession>A0A7Z0CNM1</accession>
<name>A0A7Z0CNM1_9ACTN</name>
<sequence length="40" mass="4222">MCAALARPANELPSPTIVLGGEQGKRHAWLLPAAKEPLLT</sequence>